<sequence length="418" mass="44133">MRILIATAGSQGDVAPYIGLGRRLAQAGHEVSLATHTTFETAARHAGLGFRALPVDPRSELASDRGQRLLRAGAGPLAVAELLRMGRRFMPALGRGILEAVRHGTDLLLLAATTAPLGQAVAEAHDLPSAGVFLQPLYPTGEFLPVVAGTSASLGRRGNLLAGHTAQLAVDRLFAPAVRDLRRQLGLPARTAAGLRRRHARQAWPVLHGFSPSVVPRPADWAPSARVSGYWWPHTPADWQPPAQLADFLRAGPPPVYVGFGSLVVADPGRLGEVITAALRTARLRAVVQRGWSGLSVESRDVLVVDEVPHAWLFPRMAAVVHHAGAGTTAAGLRAGVPAVPVPAQLDATFWATRLTALGVSPGPVPLRRLSAERLAVGLRRAVDEPAYRVRAREVADRIGAEDGAADVLELAARISAG</sequence>
<evidence type="ECO:0000256" key="1">
    <source>
        <dbReference type="ARBA" id="ARBA00022679"/>
    </source>
</evidence>
<dbReference type="InterPro" id="IPR002213">
    <property type="entry name" value="UDP_glucos_trans"/>
</dbReference>
<accession>A0A561EXV6</accession>
<protein>
    <submittedName>
        <fullName evidence="4">UDP:flavonoid glycosyltransferase YjiC (YdhE family)</fullName>
    </submittedName>
</protein>
<dbReference type="Pfam" id="PF06722">
    <property type="entry name" value="EryCIII-like_C"/>
    <property type="match status" value="1"/>
</dbReference>
<dbReference type="PANTHER" id="PTHR48050:SF13">
    <property type="entry name" value="STEROL 3-BETA-GLUCOSYLTRANSFERASE UGT80A2"/>
    <property type="match status" value="1"/>
</dbReference>
<gene>
    <name evidence="4" type="ORF">FB465_5597</name>
</gene>
<keyword evidence="5" id="KW-1185">Reference proteome</keyword>
<dbReference type="InterPro" id="IPR050426">
    <property type="entry name" value="Glycosyltransferase_28"/>
</dbReference>
<dbReference type="FunFam" id="3.40.50.2000:FF:000009">
    <property type="entry name" value="Sterol 3-beta-glucosyltransferase UGT80A2"/>
    <property type="match status" value="1"/>
</dbReference>
<dbReference type="SUPFAM" id="SSF53756">
    <property type="entry name" value="UDP-Glycosyltransferase/glycogen phosphorylase"/>
    <property type="match status" value="1"/>
</dbReference>
<reference evidence="4 5" key="1">
    <citation type="submission" date="2019-06" db="EMBL/GenBank/DDBJ databases">
        <title>Sequencing the genomes of 1000 actinobacteria strains.</title>
        <authorList>
            <person name="Klenk H.-P."/>
        </authorList>
    </citation>
    <scope>NUCLEOTIDE SEQUENCE [LARGE SCALE GENOMIC DNA]</scope>
    <source>
        <strain evidence="4 5">DSM 41649</strain>
    </source>
</reference>
<dbReference type="GO" id="GO:0033072">
    <property type="term" value="P:vancomycin biosynthetic process"/>
    <property type="evidence" value="ECO:0007669"/>
    <property type="project" value="UniProtKB-ARBA"/>
</dbReference>
<evidence type="ECO:0000259" key="3">
    <source>
        <dbReference type="Pfam" id="PF06722"/>
    </source>
</evidence>
<dbReference type="EMBL" id="VIVR01000001">
    <property type="protein sequence ID" value="TWE20443.1"/>
    <property type="molecule type" value="Genomic_DNA"/>
</dbReference>
<dbReference type="InterPro" id="IPR004276">
    <property type="entry name" value="GlycoTrans_28_N"/>
</dbReference>
<dbReference type="RefSeq" id="WP_145794795.1">
    <property type="nucleotide sequence ID" value="NZ_BAAABR010000047.1"/>
</dbReference>
<dbReference type="Proteomes" id="UP000318416">
    <property type="component" value="Unassembled WGS sequence"/>
</dbReference>
<comment type="caution">
    <text evidence="4">The sequence shown here is derived from an EMBL/GenBank/DDBJ whole genome shotgun (WGS) entry which is preliminary data.</text>
</comment>
<feature type="domain" description="Erythromycin biosynthesis protein CIII-like C-terminal" evidence="3">
    <location>
        <begin position="301"/>
        <end position="408"/>
    </location>
</feature>
<dbReference type="GO" id="GO:0008194">
    <property type="term" value="F:UDP-glycosyltransferase activity"/>
    <property type="evidence" value="ECO:0007669"/>
    <property type="project" value="InterPro"/>
</dbReference>
<dbReference type="AlphaFoldDB" id="A0A561EXV6"/>
<evidence type="ECO:0000259" key="2">
    <source>
        <dbReference type="Pfam" id="PF03033"/>
    </source>
</evidence>
<name>A0A561EXV6_9ACTN</name>
<keyword evidence="1 4" id="KW-0808">Transferase</keyword>
<organism evidence="4 5">
    <name type="scientific">Kitasatospora atroaurantiaca</name>
    <dbReference type="NCBI Taxonomy" id="285545"/>
    <lineage>
        <taxon>Bacteria</taxon>
        <taxon>Bacillati</taxon>
        <taxon>Actinomycetota</taxon>
        <taxon>Actinomycetes</taxon>
        <taxon>Kitasatosporales</taxon>
        <taxon>Streptomycetaceae</taxon>
        <taxon>Kitasatospora</taxon>
    </lineage>
</organism>
<dbReference type="GO" id="GO:0005975">
    <property type="term" value="P:carbohydrate metabolic process"/>
    <property type="evidence" value="ECO:0007669"/>
    <property type="project" value="InterPro"/>
</dbReference>
<proteinExistence type="predicted"/>
<dbReference type="Gene3D" id="3.40.50.2000">
    <property type="entry name" value="Glycogen Phosphorylase B"/>
    <property type="match status" value="2"/>
</dbReference>
<evidence type="ECO:0000313" key="4">
    <source>
        <dbReference type="EMBL" id="TWE20443.1"/>
    </source>
</evidence>
<dbReference type="PANTHER" id="PTHR48050">
    <property type="entry name" value="STEROL 3-BETA-GLUCOSYLTRANSFERASE"/>
    <property type="match status" value="1"/>
</dbReference>
<dbReference type="OrthoDB" id="3253247at2"/>
<dbReference type="Pfam" id="PF03033">
    <property type="entry name" value="Glyco_transf_28"/>
    <property type="match status" value="1"/>
</dbReference>
<feature type="domain" description="Glycosyltransferase family 28 N-terminal" evidence="2">
    <location>
        <begin position="3"/>
        <end position="62"/>
    </location>
</feature>
<evidence type="ECO:0000313" key="5">
    <source>
        <dbReference type="Proteomes" id="UP000318416"/>
    </source>
</evidence>
<dbReference type="InterPro" id="IPR010610">
    <property type="entry name" value="EryCIII-like_C"/>
</dbReference>
<dbReference type="GO" id="GO:0016758">
    <property type="term" value="F:hexosyltransferase activity"/>
    <property type="evidence" value="ECO:0007669"/>
    <property type="project" value="InterPro"/>
</dbReference>
<dbReference type="CDD" id="cd03784">
    <property type="entry name" value="GT1_Gtf-like"/>
    <property type="match status" value="1"/>
</dbReference>